<sequence length="450" mass="52439">MNNIDLNIHNYNFKELLGLFKINENYQDVSNKNKINSVVSVIKMNYPDLYPFYLKSQKIVTTLYQIIEKNLIDNDRTKIDDYANKIKRIENFENITEDELVNKIVTTAMKSYNTNINNYSLLNEPSMNIHKLNPGLNNKNNTNLITNTFPNVISPGELNPVKRITQNQNLNLNSCFRHNYYQSNPCDFLYMLPMEIKNVTSMRLVSIELPNAWYLFSHIQKNNMFQIEVKADGNVQTFSVVIPDGNYDVDTLQCYLNTTYFYESSMDTYLKYIKFSIDKYNLKSRFEILENDFTDFRFSLKFVETINQNIMNTSGWILGFRVGNYLDITNKIQSEGLFDAGGDRYIYVCLNDYQYNNNTLNTVCFDKSTLNEDVIAKIPMINGKLALIVVDDNNPLAKIRRYTGPVNISKLHIKLLDKFGTIIDLNNMDFSLTLELEILYESFNFKNVSV</sequence>
<organism evidence="1">
    <name type="scientific">viral metagenome</name>
    <dbReference type="NCBI Taxonomy" id="1070528"/>
    <lineage>
        <taxon>unclassified sequences</taxon>
        <taxon>metagenomes</taxon>
        <taxon>organismal metagenomes</taxon>
    </lineage>
</organism>
<name>A0A6C0E2N6_9ZZZZ</name>
<reference evidence="1" key="1">
    <citation type="journal article" date="2020" name="Nature">
        <title>Giant virus diversity and host interactions through global metagenomics.</title>
        <authorList>
            <person name="Schulz F."/>
            <person name="Roux S."/>
            <person name="Paez-Espino D."/>
            <person name="Jungbluth S."/>
            <person name="Walsh D.A."/>
            <person name="Denef V.J."/>
            <person name="McMahon K.D."/>
            <person name="Konstantinidis K.T."/>
            <person name="Eloe-Fadrosh E.A."/>
            <person name="Kyrpides N.C."/>
            <person name="Woyke T."/>
        </authorList>
    </citation>
    <scope>NUCLEOTIDE SEQUENCE</scope>
    <source>
        <strain evidence="1">GVMAG-M-3300023179-114</strain>
    </source>
</reference>
<dbReference type="AlphaFoldDB" id="A0A6C0E2N6"/>
<dbReference type="EMBL" id="MN739720">
    <property type="protein sequence ID" value="QHT22783.1"/>
    <property type="molecule type" value="Genomic_DNA"/>
</dbReference>
<accession>A0A6C0E2N6</accession>
<proteinExistence type="predicted"/>
<evidence type="ECO:0000313" key="1">
    <source>
        <dbReference type="EMBL" id="QHT22783.1"/>
    </source>
</evidence>
<protein>
    <submittedName>
        <fullName evidence="1">Uncharacterized protein</fullName>
    </submittedName>
</protein>